<evidence type="ECO:0000313" key="2">
    <source>
        <dbReference type="Proteomes" id="UP000515125"/>
    </source>
</evidence>
<dbReference type="GeneID" id="34622673"/>
<dbReference type="OrthoDB" id="1717591at2759"/>
<name>A0A6P6RYF0_9EIME</name>
<keyword evidence="2" id="KW-1185">Reference proteome</keyword>
<gene>
    <name evidence="3" type="primary">LOC34622673</name>
</gene>
<dbReference type="AlphaFoldDB" id="A0A6P6RYF0"/>
<dbReference type="Proteomes" id="UP000515125">
    <property type="component" value="Unplaced"/>
</dbReference>
<dbReference type="RefSeq" id="XP_026192519.1">
    <property type="nucleotide sequence ID" value="XM_026336734.1"/>
</dbReference>
<feature type="region of interest" description="Disordered" evidence="1">
    <location>
        <begin position="228"/>
        <end position="275"/>
    </location>
</feature>
<dbReference type="GO" id="GO:0072583">
    <property type="term" value="P:clathrin-dependent endocytosis"/>
    <property type="evidence" value="ECO:0007669"/>
    <property type="project" value="TreeGrafter"/>
</dbReference>
<dbReference type="SUPFAM" id="SSF46565">
    <property type="entry name" value="Chaperone J-domain"/>
    <property type="match status" value="1"/>
</dbReference>
<dbReference type="PANTHER" id="PTHR23172:SF19">
    <property type="entry name" value="J DOMAIN-CONTAINING PROTEIN"/>
    <property type="match status" value="1"/>
</dbReference>
<dbReference type="PANTHER" id="PTHR23172">
    <property type="entry name" value="AUXILIN/CYCLIN G-ASSOCIATED KINASE-RELATED"/>
    <property type="match status" value="1"/>
</dbReference>
<evidence type="ECO:0000313" key="3">
    <source>
        <dbReference type="RefSeq" id="XP_026192519.1"/>
    </source>
</evidence>
<protein>
    <submittedName>
        <fullName evidence="3">Auxilin-related protein 2</fullName>
    </submittedName>
</protein>
<dbReference type="InterPro" id="IPR036869">
    <property type="entry name" value="J_dom_sf"/>
</dbReference>
<organism evidence="2 3">
    <name type="scientific">Cyclospora cayetanensis</name>
    <dbReference type="NCBI Taxonomy" id="88456"/>
    <lineage>
        <taxon>Eukaryota</taxon>
        <taxon>Sar</taxon>
        <taxon>Alveolata</taxon>
        <taxon>Apicomplexa</taxon>
        <taxon>Conoidasida</taxon>
        <taxon>Coccidia</taxon>
        <taxon>Eucoccidiorida</taxon>
        <taxon>Eimeriorina</taxon>
        <taxon>Eimeriidae</taxon>
        <taxon>Cyclospora</taxon>
    </lineage>
</organism>
<evidence type="ECO:0000256" key="1">
    <source>
        <dbReference type="SAM" id="MobiDB-lite"/>
    </source>
</evidence>
<feature type="compositionally biased region" description="Low complexity" evidence="1">
    <location>
        <begin position="238"/>
        <end position="256"/>
    </location>
</feature>
<dbReference type="Gene3D" id="1.10.287.110">
    <property type="entry name" value="DnaJ domain"/>
    <property type="match status" value="1"/>
</dbReference>
<proteinExistence type="predicted"/>
<sequence>MDLKGWASAVAQRSSQLAKEGIQYVEKKIEQQQLHLQQQLQQQTSWGGSIFRKGPSGASPEEDGCIGIPSVATYFLQASDSRGFPPADATAQVQQHQQQGMLDKMYSRRWETDTGPNCFVLPPGIFPEDVTVGLFKSLLAPHGRSVEGPSLGGPYHLRFRAPCPGAPSGFVWIDEPPEQQPVPTFRSSGSGGSCIVCKALLLPPAVQPKQAAADQAYAPAAAAAVERESLASNPTSTAALRRQQQQQGGQDAARGRCSSSDTVDPRVSWAPPTAESLQAVRQESLSRLMEDNPLFDQKSGDSSGGLVIAAEPSHLHRAHSVPNTKPHPEALQRCRTAEERPSVAAAPVLDRADLIANREAKKQQRMMEKLQEVERRRALEVKQQQDRLAIPEELKQELDRWAKTADGGFKDVRTLLSTVHSVLWEGASWEPVSLSSLMLQPNLKKHFRRALLLAHPDKHQNATPERHYRAERVFQALNESFKSFAT</sequence>
<accession>A0A6P6RYF0</accession>
<reference evidence="3" key="1">
    <citation type="submission" date="2025-08" db="UniProtKB">
        <authorList>
            <consortium name="RefSeq"/>
        </authorList>
    </citation>
    <scope>IDENTIFICATION</scope>
</reference>
<dbReference type="GO" id="GO:0031982">
    <property type="term" value="C:vesicle"/>
    <property type="evidence" value="ECO:0007669"/>
    <property type="project" value="TreeGrafter"/>
</dbReference>
<dbReference type="GO" id="GO:0005737">
    <property type="term" value="C:cytoplasm"/>
    <property type="evidence" value="ECO:0007669"/>
    <property type="project" value="TreeGrafter"/>
</dbReference>
<dbReference type="GO" id="GO:0072318">
    <property type="term" value="P:clathrin coat disassembly"/>
    <property type="evidence" value="ECO:0007669"/>
    <property type="project" value="TreeGrafter"/>
</dbReference>
<dbReference type="GO" id="GO:0030276">
    <property type="term" value="F:clathrin binding"/>
    <property type="evidence" value="ECO:0007669"/>
    <property type="project" value="TreeGrafter"/>
</dbReference>